<gene>
    <name evidence="2" type="ORF">Z519_08358</name>
</gene>
<evidence type="ECO:0000313" key="2">
    <source>
        <dbReference type="EMBL" id="KIW91462.1"/>
    </source>
</evidence>
<dbReference type="Pfam" id="PF14420">
    <property type="entry name" value="Clr5"/>
    <property type="match status" value="1"/>
</dbReference>
<proteinExistence type="predicted"/>
<dbReference type="OrthoDB" id="194358at2759"/>
<dbReference type="InterPro" id="IPR025676">
    <property type="entry name" value="Clr5_dom"/>
</dbReference>
<dbReference type="Proteomes" id="UP000053789">
    <property type="component" value="Unassembled WGS sequence"/>
</dbReference>
<dbReference type="HOGENOM" id="CLU_2096608_0_0_1"/>
<dbReference type="RefSeq" id="XP_016618131.1">
    <property type="nucleotide sequence ID" value="XM_016766086.1"/>
</dbReference>
<reference evidence="2" key="1">
    <citation type="submission" date="2015-01" db="EMBL/GenBank/DDBJ databases">
        <title>The Genome Sequence of Cladophialophora bantiana CBS 173.52.</title>
        <authorList>
            <consortium name="The Broad Institute Genomics Platform"/>
            <person name="Cuomo C."/>
            <person name="de Hoog S."/>
            <person name="Gorbushina A."/>
            <person name="Stielow B."/>
            <person name="Teixiera M."/>
            <person name="Abouelleil A."/>
            <person name="Chapman S.B."/>
            <person name="Priest M."/>
            <person name="Young S.K."/>
            <person name="Wortman J."/>
            <person name="Nusbaum C."/>
            <person name="Birren B."/>
        </authorList>
    </citation>
    <scope>NUCLEOTIDE SEQUENCE [LARGE SCALE GENOMIC DNA]</scope>
    <source>
        <strain evidence="2">CBS 173.52</strain>
    </source>
</reference>
<dbReference type="AlphaFoldDB" id="A0A0D2FYD7"/>
<feature type="domain" description="Clr5" evidence="1">
    <location>
        <begin position="21"/>
        <end position="43"/>
    </location>
</feature>
<protein>
    <recommendedName>
        <fullName evidence="1">Clr5 domain-containing protein</fullName>
    </recommendedName>
</protein>
<evidence type="ECO:0000259" key="1">
    <source>
        <dbReference type="Pfam" id="PF14420"/>
    </source>
</evidence>
<keyword evidence="3" id="KW-1185">Reference proteome</keyword>
<evidence type="ECO:0000313" key="3">
    <source>
        <dbReference type="Proteomes" id="UP000053789"/>
    </source>
</evidence>
<dbReference type="VEuPathDB" id="FungiDB:Z519_08358"/>
<accession>A0A0D2FYD7</accession>
<sequence length="116" mass="13634">MTSDHPSRDDWERRKSRYVGASHAFNASEQQYKVKFQEWGFRKILKPGEWQSIGHTIRKRQYEEIKESEVYLNGVLIPRAKRQEAFHRYFDLPKLLPQGYTGSVHAPSSSAHPLSF</sequence>
<dbReference type="GeneID" id="27701286"/>
<dbReference type="EMBL" id="KN846991">
    <property type="protein sequence ID" value="KIW91462.1"/>
    <property type="molecule type" value="Genomic_DNA"/>
</dbReference>
<organism evidence="2 3">
    <name type="scientific">Cladophialophora bantiana (strain ATCC 10958 / CBS 173.52 / CDC B-1940 / NIH 8579)</name>
    <name type="common">Xylohypha bantiana</name>
    <dbReference type="NCBI Taxonomy" id="1442370"/>
    <lineage>
        <taxon>Eukaryota</taxon>
        <taxon>Fungi</taxon>
        <taxon>Dikarya</taxon>
        <taxon>Ascomycota</taxon>
        <taxon>Pezizomycotina</taxon>
        <taxon>Eurotiomycetes</taxon>
        <taxon>Chaetothyriomycetidae</taxon>
        <taxon>Chaetothyriales</taxon>
        <taxon>Herpotrichiellaceae</taxon>
        <taxon>Cladophialophora</taxon>
    </lineage>
</organism>
<name>A0A0D2FYD7_CLAB1</name>